<keyword evidence="11" id="KW-1185">Reference proteome</keyword>
<keyword evidence="4" id="KW-0249">Electron transport</keyword>
<keyword evidence="8" id="KW-0812">Transmembrane</keyword>
<evidence type="ECO:0000256" key="2">
    <source>
        <dbReference type="ARBA" id="ARBA00022617"/>
    </source>
</evidence>
<evidence type="ECO:0000256" key="8">
    <source>
        <dbReference type="SAM" id="Phobius"/>
    </source>
</evidence>
<dbReference type="AlphaFoldDB" id="A0A1W6YYE2"/>
<evidence type="ECO:0000256" key="7">
    <source>
        <dbReference type="SAM" id="MobiDB-lite"/>
    </source>
</evidence>
<sequence length="327" mass="32757">MNDNMAALAKGAISVVVVAGVLVAGTASLFHISVHRSTPAGGPPGQPAPAQPGAPQPSAGGATLSPGQAQAPTGTPQAPAGAGGAATQTAAAPQGQQSAQSPPAPQIQPAPPPPPPRKGTDFSFPQARWDALLAQSGDTASSASLANSGKPEAGVAACASCHGAQGVPAAGTPFPILAGASPAYTVKQLLDYRDGTRQHPIMTGIAKGLSDQDIAAVARYYGSLPAPPLKPPAPNPQDRGQVLHGFGDNALALAACANCHGANGEGENPMLPRLAGQSDTYLATQLDAFRSGQRANDDLGTMRDIAKRLSAEDQAALVKYYSGMRQP</sequence>
<reference evidence="10 11" key="1">
    <citation type="submission" date="2017-05" db="EMBL/GenBank/DDBJ databases">
        <title>Complete and WGS of Bordetella genogroups.</title>
        <authorList>
            <person name="Spilker T."/>
            <person name="LiPuma J."/>
        </authorList>
    </citation>
    <scope>NUCLEOTIDE SEQUENCE [LARGE SCALE GENOMIC DNA]</scope>
    <source>
        <strain evidence="10 11">AU17164</strain>
    </source>
</reference>
<dbReference type="PROSITE" id="PS51007">
    <property type="entry name" value="CYTC"/>
    <property type="match status" value="2"/>
</dbReference>
<keyword evidence="5 6" id="KW-0408">Iron</keyword>
<keyword evidence="3 6" id="KW-0479">Metal-binding</keyword>
<dbReference type="Gene3D" id="1.10.760.10">
    <property type="entry name" value="Cytochrome c-like domain"/>
    <property type="match status" value="2"/>
</dbReference>
<feature type="domain" description="Cytochrome c" evidence="9">
    <location>
        <begin position="242"/>
        <end position="325"/>
    </location>
</feature>
<feature type="region of interest" description="Disordered" evidence="7">
    <location>
        <begin position="37"/>
        <end position="123"/>
    </location>
</feature>
<keyword evidence="2 6" id="KW-0349">Heme</keyword>
<keyword evidence="8" id="KW-1133">Transmembrane helix</keyword>
<dbReference type="GO" id="GO:0046872">
    <property type="term" value="F:metal ion binding"/>
    <property type="evidence" value="ECO:0007669"/>
    <property type="project" value="UniProtKB-KW"/>
</dbReference>
<dbReference type="PANTHER" id="PTHR33751:SF9">
    <property type="entry name" value="CYTOCHROME C4"/>
    <property type="match status" value="1"/>
</dbReference>
<feature type="compositionally biased region" description="Low complexity" evidence="7">
    <location>
        <begin position="56"/>
        <end position="101"/>
    </location>
</feature>
<evidence type="ECO:0000256" key="4">
    <source>
        <dbReference type="ARBA" id="ARBA00022982"/>
    </source>
</evidence>
<dbReference type="RefSeq" id="WP_086071941.1">
    <property type="nucleotide sequence ID" value="NZ_CP021109.1"/>
</dbReference>
<keyword evidence="8" id="KW-0472">Membrane</keyword>
<accession>A0A1W6YYE2</accession>
<protein>
    <recommendedName>
        <fullName evidence="9">Cytochrome c domain-containing protein</fullName>
    </recommendedName>
</protein>
<evidence type="ECO:0000256" key="1">
    <source>
        <dbReference type="ARBA" id="ARBA00022448"/>
    </source>
</evidence>
<dbReference type="EMBL" id="CP021109">
    <property type="protein sequence ID" value="ARP86011.1"/>
    <property type="molecule type" value="Genomic_DNA"/>
</dbReference>
<feature type="domain" description="Cytochrome c" evidence="9">
    <location>
        <begin position="137"/>
        <end position="225"/>
    </location>
</feature>
<evidence type="ECO:0000256" key="6">
    <source>
        <dbReference type="PROSITE-ProRule" id="PRU00433"/>
    </source>
</evidence>
<evidence type="ECO:0000259" key="9">
    <source>
        <dbReference type="PROSITE" id="PS51007"/>
    </source>
</evidence>
<dbReference type="SUPFAM" id="SSF46626">
    <property type="entry name" value="Cytochrome c"/>
    <property type="match status" value="2"/>
</dbReference>
<dbReference type="Proteomes" id="UP000194139">
    <property type="component" value="Chromosome"/>
</dbReference>
<dbReference type="PANTHER" id="PTHR33751">
    <property type="entry name" value="CBB3-TYPE CYTOCHROME C OXIDASE SUBUNIT FIXP"/>
    <property type="match status" value="1"/>
</dbReference>
<feature type="compositionally biased region" description="Pro residues" evidence="7">
    <location>
        <begin position="41"/>
        <end position="55"/>
    </location>
</feature>
<evidence type="ECO:0000313" key="10">
    <source>
        <dbReference type="EMBL" id="ARP86011.1"/>
    </source>
</evidence>
<keyword evidence="1" id="KW-0813">Transport</keyword>
<dbReference type="GO" id="GO:0009055">
    <property type="term" value="F:electron transfer activity"/>
    <property type="evidence" value="ECO:0007669"/>
    <property type="project" value="InterPro"/>
</dbReference>
<gene>
    <name evidence="10" type="ORF">CAL13_07180</name>
</gene>
<organism evidence="10 11">
    <name type="scientific">Bordetella genomosp. 9</name>
    <dbReference type="NCBI Taxonomy" id="1416803"/>
    <lineage>
        <taxon>Bacteria</taxon>
        <taxon>Pseudomonadati</taxon>
        <taxon>Pseudomonadota</taxon>
        <taxon>Betaproteobacteria</taxon>
        <taxon>Burkholderiales</taxon>
        <taxon>Alcaligenaceae</taxon>
        <taxon>Bordetella</taxon>
    </lineage>
</organism>
<evidence type="ECO:0000256" key="3">
    <source>
        <dbReference type="ARBA" id="ARBA00022723"/>
    </source>
</evidence>
<dbReference type="Pfam" id="PF00034">
    <property type="entry name" value="Cytochrom_C"/>
    <property type="match status" value="2"/>
</dbReference>
<dbReference type="InterPro" id="IPR009056">
    <property type="entry name" value="Cyt_c-like_dom"/>
</dbReference>
<evidence type="ECO:0000256" key="5">
    <source>
        <dbReference type="ARBA" id="ARBA00023004"/>
    </source>
</evidence>
<feature type="transmembrane region" description="Helical" evidence="8">
    <location>
        <begin position="12"/>
        <end position="34"/>
    </location>
</feature>
<dbReference type="InterPro" id="IPR050597">
    <property type="entry name" value="Cytochrome_c_Oxidase_Subunit"/>
</dbReference>
<name>A0A1W6YYE2_9BORD</name>
<dbReference type="GO" id="GO:0020037">
    <property type="term" value="F:heme binding"/>
    <property type="evidence" value="ECO:0007669"/>
    <property type="project" value="InterPro"/>
</dbReference>
<feature type="compositionally biased region" description="Pro residues" evidence="7">
    <location>
        <begin position="102"/>
        <end position="117"/>
    </location>
</feature>
<evidence type="ECO:0000313" key="11">
    <source>
        <dbReference type="Proteomes" id="UP000194139"/>
    </source>
</evidence>
<proteinExistence type="predicted"/>
<dbReference type="InterPro" id="IPR036909">
    <property type="entry name" value="Cyt_c-like_dom_sf"/>
</dbReference>